<feature type="transmembrane region" description="Helical" evidence="1">
    <location>
        <begin position="116"/>
        <end position="140"/>
    </location>
</feature>
<dbReference type="RefSeq" id="WP_181837618.1">
    <property type="nucleotide sequence ID" value="NZ_JACERN010000046.1"/>
</dbReference>
<feature type="transmembrane region" description="Helical" evidence="1">
    <location>
        <begin position="62"/>
        <end position="80"/>
    </location>
</feature>
<dbReference type="PANTHER" id="PTHR14969">
    <property type="entry name" value="SPHINGOSINE-1-PHOSPHATE PHOSPHOHYDROLASE"/>
    <property type="match status" value="1"/>
</dbReference>
<comment type="caution">
    <text evidence="3">The sequence shown here is derived from an EMBL/GenBank/DDBJ whole genome shotgun (WGS) entry which is preliminary data.</text>
</comment>
<feature type="transmembrane region" description="Helical" evidence="1">
    <location>
        <begin position="28"/>
        <end position="50"/>
    </location>
</feature>
<evidence type="ECO:0000313" key="4">
    <source>
        <dbReference type="Proteomes" id="UP000545606"/>
    </source>
</evidence>
<feature type="domain" description="Phosphatidic acid phosphatase type 2/haloperoxidase" evidence="2">
    <location>
        <begin position="59"/>
        <end position="167"/>
    </location>
</feature>
<dbReference type="GO" id="GO:0050380">
    <property type="term" value="F:undecaprenyl-diphosphatase activity"/>
    <property type="evidence" value="ECO:0007669"/>
    <property type="project" value="InterPro"/>
</dbReference>
<dbReference type="Proteomes" id="UP000545606">
    <property type="component" value="Unassembled WGS sequence"/>
</dbReference>
<dbReference type="Pfam" id="PF01569">
    <property type="entry name" value="PAP2"/>
    <property type="match status" value="1"/>
</dbReference>
<reference evidence="3 4" key="1">
    <citation type="submission" date="2020-07" db="EMBL/GenBank/DDBJ databases">
        <title>Draft genome sequence of violacein-producing bacteria and related species.</title>
        <authorList>
            <person name="Wilson H.S."/>
            <person name="De Leon M.E."/>
        </authorList>
    </citation>
    <scope>NUCLEOTIDE SEQUENCE [LARGE SCALE GENOMIC DNA]</scope>
    <source>
        <strain evidence="3 4">HSC-21Su07</strain>
    </source>
</reference>
<protein>
    <submittedName>
        <fullName evidence="3">Phosphatase PAP2 family protein</fullName>
    </submittedName>
</protein>
<dbReference type="PANTHER" id="PTHR14969:SF13">
    <property type="entry name" value="AT30094P"/>
    <property type="match status" value="1"/>
</dbReference>
<accession>A0A838YE02</accession>
<evidence type="ECO:0000256" key="1">
    <source>
        <dbReference type="SAM" id="Phobius"/>
    </source>
</evidence>
<dbReference type="SMART" id="SM00014">
    <property type="entry name" value="acidPPc"/>
    <property type="match status" value="1"/>
</dbReference>
<keyword evidence="1" id="KW-1133">Transmembrane helix</keyword>
<sequence length="200" mass="22159">MFVLESVNQALFLSINASPASPLLAIKLAIFLAKYLVLLIPLLLLGMWLWGEQPQRERALRVLLSVGLALLCNQLIGMLWDHPRPFAIGLGYRFIDHAADPSFPSDHTTIFATTAYAFWLAGKASLGRILLLLTVLVGWSRVYLGVHWPLDILGGLLLPLLYSRLLALAWPACGPRLLQSLNEAYRLLLAKPIALGWIKA</sequence>
<dbReference type="InterPro" id="IPR033879">
    <property type="entry name" value="UPP_Pase"/>
</dbReference>
<feature type="transmembrane region" description="Helical" evidence="1">
    <location>
        <begin position="152"/>
        <end position="172"/>
    </location>
</feature>
<dbReference type="AlphaFoldDB" id="A0A838YE02"/>
<keyword evidence="1" id="KW-0472">Membrane</keyword>
<name>A0A838YE02_9NEIS</name>
<evidence type="ECO:0000313" key="3">
    <source>
        <dbReference type="EMBL" id="MBA4710749.1"/>
    </source>
</evidence>
<keyword evidence="4" id="KW-1185">Reference proteome</keyword>
<keyword evidence="1" id="KW-0812">Transmembrane</keyword>
<dbReference type="SUPFAM" id="SSF48317">
    <property type="entry name" value="Acid phosphatase/Vanadium-dependent haloperoxidase"/>
    <property type="match status" value="1"/>
</dbReference>
<dbReference type="EMBL" id="JACERN010000046">
    <property type="protein sequence ID" value="MBA4710749.1"/>
    <property type="molecule type" value="Genomic_DNA"/>
</dbReference>
<dbReference type="GO" id="GO:0005886">
    <property type="term" value="C:plasma membrane"/>
    <property type="evidence" value="ECO:0007669"/>
    <property type="project" value="InterPro"/>
</dbReference>
<organism evidence="3 4">
    <name type="scientific">Aquitalea aquatica</name>
    <dbReference type="NCBI Taxonomy" id="3044273"/>
    <lineage>
        <taxon>Bacteria</taxon>
        <taxon>Pseudomonadati</taxon>
        <taxon>Pseudomonadota</taxon>
        <taxon>Betaproteobacteria</taxon>
        <taxon>Neisseriales</taxon>
        <taxon>Chromobacteriaceae</taxon>
        <taxon>Aquitalea</taxon>
    </lineage>
</organism>
<proteinExistence type="predicted"/>
<evidence type="ECO:0000259" key="2">
    <source>
        <dbReference type="SMART" id="SM00014"/>
    </source>
</evidence>
<dbReference type="CDD" id="cd03385">
    <property type="entry name" value="PAP2_BcrC_like"/>
    <property type="match status" value="1"/>
</dbReference>
<dbReference type="InterPro" id="IPR036938">
    <property type="entry name" value="PAP2/HPO_sf"/>
</dbReference>
<dbReference type="InterPro" id="IPR000326">
    <property type="entry name" value="PAP2/HPO"/>
</dbReference>
<dbReference type="Gene3D" id="1.20.144.10">
    <property type="entry name" value="Phosphatidic acid phosphatase type 2/haloperoxidase"/>
    <property type="match status" value="1"/>
</dbReference>
<gene>
    <name evidence="3" type="ORF">H2Z84_20450</name>
</gene>